<dbReference type="Pfam" id="PF00012">
    <property type="entry name" value="HSP70"/>
    <property type="match status" value="1"/>
</dbReference>
<gene>
    <name evidence="3" type="ORF">B0A48_06508</name>
</gene>
<dbReference type="OrthoDB" id="2963168at2759"/>
<reference evidence="4" key="1">
    <citation type="submission" date="2017-03" db="EMBL/GenBank/DDBJ databases">
        <title>Genomes of endolithic fungi from Antarctica.</title>
        <authorList>
            <person name="Coleine C."/>
            <person name="Masonjones S."/>
            <person name="Stajich J.E."/>
        </authorList>
    </citation>
    <scope>NUCLEOTIDE SEQUENCE [LARGE SCALE GENOMIC DNA]</scope>
    <source>
        <strain evidence="4">CCFEE 5527</strain>
    </source>
</reference>
<dbReference type="STRING" id="1507870.A0A1V8TBM0"/>
<dbReference type="AlphaFoldDB" id="A0A1V8TBM0"/>
<dbReference type="GO" id="GO:0140662">
    <property type="term" value="F:ATP-dependent protein folding chaperone"/>
    <property type="evidence" value="ECO:0007669"/>
    <property type="project" value="InterPro"/>
</dbReference>
<proteinExistence type="predicted"/>
<dbReference type="GO" id="GO:0005524">
    <property type="term" value="F:ATP binding"/>
    <property type="evidence" value="ECO:0007669"/>
    <property type="project" value="UniProtKB-KW"/>
</dbReference>
<keyword evidence="1" id="KW-0547">Nucleotide-binding</keyword>
<dbReference type="InterPro" id="IPR013126">
    <property type="entry name" value="Hsp_70_fam"/>
</dbReference>
<dbReference type="PANTHER" id="PTHR14187:SF5">
    <property type="entry name" value="HEAT SHOCK 70 KDA PROTEIN 12A"/>
    <property type="match status" value="1"/>
</dbReference>
<sequence>MSATERLSILVAIDFGTTFSSVAWASSRNHRVEEIVSRWGSGGSSENVPTYVAAHEQLRGPCSETNAGLDSRRLLQYDNDKLPGSGASRWGLQVHAAEAIADPNAVFYEWFKLDMHRGPTYASSPLAQRFRIGRSALSPDLCRKLVTDYLTALREGFDRCMEIQGFNANFQRDTPRRYIITVPAIWEDREKQVTQQCARDAGMGNGVIPLIKEPEAAGIYALRCMGDHRLQVNDTFVLCDAGGGTVDLISYTVLALNPLPKLREAAAGSGGLCGSTYLNRAFAWYIEQKLGGRPGFDRSLQQSMMDHFENRIKPEFRHPATETCMIRVNGLADNPSLGISHSRFTVPHADLLGIFRQVTDEVVALVVAQIKKTPQRVRKIVLAGGFGDSEFLMAELRRRMTGDLSEISVMAITNSRTAIVRGALLRGLTSLDENIPYPRTEGRIATRSFGIEEYVDFDRSKGHDILRRVASSTERDKYIIKQMHWFIVEGTTIRESAKIPVPLCSKQSTAQGPVQRMEVKVFVHKGDRAPRPMYKTTGTESVIALSVELDRIPPNKLTIKPGVDGCDYYVIDFDIEVTLDAASMLNINLRYAGTSYDRGSVSIDFLG</sequence>
<evidence type="ECO:0000313" key="4">
    <source>
        <dbReference type="Proteomes" id="UP000192596"/>
    </source>
</evidence>
<evidence type="ECO:0000256" key="1">
    <source>
        <dbReference type="ARBA" id="ARBA00022741"/>
    </source>
</evidence>
<dbReference type="InParanoid" id="A0A1V8TBM0"/>
<protein>
    <submittedName>
        <fullName evidence="3">Uncharacterized protein</fullName>
    </submittedName>
</protein>
<dbReference type="EMBL" id="NAJO01000012">
    <property type="protein sequence ID" value="OQO08638.1"/>
    <property type="molecule type" value="Genomic_DNA"/>
</dbReference>
<evidence type="ECO:0000256" key="2">
    <source>
        <dbReference type="ARBA" id="ARBA00022840"/>
    </source>
</evidence>
<dbReference type="SUPFAM" id="SSF53067">
    <property type="entry name" value="Actin-like ATPase domain"/>
    <property type="match status" value="2"/>
</dbReference>
<accession>A0A1V8TBM0</accession>
<dbReference type="Proteomes" id="UP000192596">
    <property type="component" value="Unassembled WGS sequence"/>
</dbReference>
<keyword evidence="4" id="KW-1185">Reference proteome</keyword>
<dbReference type="InterPro" id="IPR043129">
    <property type="entry name" value="ATPase_NBD"/>
</dbReference>
<keyword evidence="2" id="KW-0067">ATP-binding</keyword>
<dbReference type="CDD" id="cd10170">
    <property type="entry name" value="ASKHA_NBD_HSP70"/>
    <property type="match status" value="1"/>
</dbReference>
<dbReference type="PANTHER" id="PTHR14187">
    <property type="entry name" value="ALPHA KINASE/ELONGATION FACTOR 2 KINASE"/>
    <property type="match status" value="1"/>
</dbReference>
<evidence type="ECO:0000313" key="3">
    <source>
        <dbReference type="EMBL" id="OQO08638.1"/>
    </source>
</evidence>
<organism evidence="3 4">
    <name type="scientific">Cryoendolithus antarcticus</name>
    <dbReference type="NCBI Taxonomy" id="1507870"/>
    <lineage>
        <taxon>Eukaryota</taxon>
        <taxon>Fungi</taxon>
        <taxon>Dikarya</taxon>
        <taxon>Ascomycota</taxon>
        <taxon>Pezizomycotina</taxon>
        <taxon>Dothideomycetes</taxon>
        <taxon>Dothideomycetidae</taxon>
        <taxon>Cladosporiales</taxon>
        <taxon>Cladosporiaceae</taxon>
        <taxon>Cryoendolithus</taxon>
    </lineage>
</organism>
<comment type="caution">
    <text evidence="3">The sequence shown here is derived from an EMBL/GenBank/DDBJ whole genome shotgun (WGS) entry which is preliminary data.</text>
</comment>
<dbReference type="Gene3D" id="3.30.420.40">
    <property type="match status" value="1"/>
</dbReference>
<name>A0A1V8TBM0_9PEZI</name>